<proteinExistence type="predicted"/>
<keyword evidence="1" id="KW-0472">Membrane</keyword>
<evidence type="ECO:0000256" key="1">
    <source>
        <dbReference type="SAM" id="Phobius"/>
    </source>
</evidence>
<keyword evidence="1" id="KW-0812">Transmembrane</keyword>
<evidence type="ECO:0000313" key="2">
    <source>
        <dbReference type="EMBL" id="MBB5716988.1"/>
    </source>
</evidence>
<dbReference type="RefSeq" id="WP_184060713.1">
    <property type="nucleotide sequence ID" value="NZ_JACIJK010000020.1"/>
</dbReference>
<dbReference type="EMBL" id="JACIJK010000020">
    <property type="protein sequence ID" value="MBB5716988.1"/>
    <property type="molecule type" value="Genomic_DNA"/>
</dbReference>
<feature type="transmembrane region" description="Helical" evidence="1">
    <location>
        <begin position="6"/>
        <end position="25"/>
    </location>
</feature>
<evidence type="ECO:0000313" key="3">
    <source>
        <dbReference type="Proteomes" id="UP000546200"/>
    </source>
</evidence>
<comment type="caution">
    <text evidence="2">The sequence shown here is derived from an EMBL/GenBank/DDBJ whole genome shotgun (WGS) entry which is preliminary data.</text>
</comment>
<sequence>MPISILDLVAAVAVLIGIPASLVLIARRSKQAALWFAAGILCFVVGGSAIEKLVTGASGLF</sequence>
<protein>
    <submittedName>
        <fullName evidence="2">Uncharacterized protein</fullName>
    </submittedName>
</protein>
<feature type="transmembrane region" description="Helical" evidence="1">
    <location>
        <begin position="32"/>
        <end position="50"/>
    </location>
</feature>
<dbReference type="Proteomes" id="UP000546200">
    <property type="component" value="Unassembled WGS sequence"/>
</dbReference>
<organism evidence="2 3">
    <name type="scientific">Sphingomonas aerophila</name>
    <dbReference type="NCBI Taxonomy" id="1344948"/>
    <lineage>
        <taxon>Bacteria</taxon>
        <taxon>Pseudomonadati</taxon>
        <taxon>Pseudomonadota</taxon>
        <taxon>Alphaproteobacteria</taxon>
        <taxon>Sphingomonadales</taxon>
        <taxon>Sphingomonadaceae</taxon>
        <taxon>Sphingomonas</taxon>
    </lineage>
</organism>
<gene>
    <name evidence="2" type="ORF">FHS94_003861</name>
</gene>
<accession>A0A7W9BH16</accession>
<dbReference type="AlphaFoldDB" id="A0A7W9BH16"/>
<keyword evidence="3" id="KW-1185">Reference proteome</keyword>
<keyword evidence="1" id="KW-1133">Transmembrane helix</keyword>
<name>A0A7W9BH16_9SPHN</name>
<reference evidence="2 3" key="1">
    <citation type="submission" date="2020-08" db="EMBL/GenBank/DDBJ databases">
        <title>Genomic Encyclopedia of Type Strains, Phase IV (KMG-IV): sequencing the most valuable type-strain genomes for metagenomic binning, comparative biology and taxonomic classification.</title>
        <authorList>
            <person name="Goeker M."/>
        </authorList>
    </citation>
    <scope>NUCLEOTIDE SEQUENCE [LARGE SCALE GENOMIC DNA]</scope>
    <source>
        <strain evidence="2 3">DSM 100044</strain>
    </source>
</reference>